<evidence type="ECO:0000259" key="8">
    <source>
        <dbReference type="PROSITE" id="PS50109"/>
    </source>
</evidence>
<keyword evidence="7" id="KW-0812">Transmembrane</keyword>
<keyword evidence="7" id="KW-1133">Transmembrane helix</keyword>
<dbReference type="Proteomes" id="UP000182961">
    <property type="component" value="Unassembled WGS sequence"/>
</dbReference>
<dbReference type="CDD" id="cd16917">
    <property type="entry name" value="HATPase_UhpB-NarQ-NarX-like"/>
    <property type="match status" value="1"/>
</dbReference>
<evidence type="ECO:0000256" key="1">
    <source>
        <dbReference type="ARBA" id="ARBA00000085"/>
    </source>
</evidence>
<name>A0A1I4YNY7_9FLAO</name>
<evidence type="ECO:0000313" key="9">
    <source>
        <dbReference type="EMBL" id="SFN39721.1"/>
    </source>
</evidence>
<feature type="domain" description="Histidine kinase" evidence="8">
    <location>
        <begin position="477"/>
        <end position="566"/>
    </location>
</feature>
<dbReference type="RefSeq" id="WP_024982136.1">
    <property type="nucleotide sequence ID" value="NZ_CBCRUM010000015.1"/>
</dbReference>
<dbReference type="AlphaFoldDB" id="A0A1I4YNY7"/>
<organism evidence="9 10">
    <name type="scientific">Flavobacterium succinicans</name>
    <dbReference type="NCBI Taxonomy" id="29536"/>
    <lineage>
        <taxon>Bacteria</taxon>
        <taxon>Pseudomonadati</taxon>
        <taxon>Bacteroidota</taxon>
        <taxon>Flavobacteriia</taxon>
        <taxon>Flavobacteriales</taxon>
        <taxon>Flavobacteriaceae</taxon>
        <taxon>Flavobacterium</taxon>
    </lineage>
</organism>
<dbReference type="Pfam" id="PF02518">
    <property type="entry name" value="HATPase_c"/>
    <property type="match status" value="1"/>
</dbReference>
<keyword evidence="6" id="KW-0175">Coiled coil</keyword>
<feature type="transmembrane region" description="Helical" evidence="7">
    <location>
        <begin position="320"/>
        <end position="339"/>
    </location>
</feature>
<reference evidence="10" key="1">
    <citation type="submission" date="2016-10" db="EMBL/GenBank/DDBJ databases">
        <authorList>
            <person name="Varghese N."/>
            <person name="Submissions S."/>
        </authorList>
    </citation>
    <scope>NUCLEOTIDE SEQUENCE [LARGE SCALE GENOMIC DNA]</scope>
    <source>
        <strain evidence="10">DSM 4002</strain>
    </source>
</reference>
<evidence type="ECO:0000256" key="5">
    <source>
        <dbReference type="ARBA" id="ARBA00023012"/>
    </source>
</evidence>
<dbReference type="Gene3D" id="3.30.565.10">
    <property type="entry name" value="Histidine kinase-like ATPase, C-terminal domain"/>
    <property type="match status" value="1"/>
</dbReference>
<proteinExistence type="predicted"/>
<dbReference type="Gene3D" id="1.20.5.1930">
    <property type="match status" value="1"/>
</dbReference>
<keyword evidence="4 9" id="KW-0418">Kinase</keyword>
<dbReference type="InterPro" id="IPR036890">
    <property type="entry name" value="HATPase_C_sf"/>
</dbReference>
<dbReference type="EMBL" id="FOUT01000012">
    <property type="protein sequence ID" value="SFN39721.1"/>
    <property type="molecule type" value="Genomic_DNA"/>
</dbReference>
<keyword evidence="5" id="KW-0902">Two-component regulatory system</keyword>
<dbReference type="SUPFAM" id="SSF48452">
    <property type="entry name" value="TPR-like"/>
    <property type="match status" value="1"/>
</dbReference>
<evidence type="ECO:0000256" key="3">
    <source>
        <dbReference type="ARBA" id="ARBA00022679"/>
    </source>
</evidence>
<evidence type="ECO:0000256" key="2">
    <source>
        <dbReference type="ARBA" id="ARBA00012438"/>
    </source>
</evidence>
<dbReference type="InterPro" id="IPR011990">
    <property type="entry name" value="TPR-like_helical_dom_sf"/>
</dbReference>
<protein>
    <recommendedName>
        <fullName evidence="2">histidine kinase</fullName>
        <ecNumber evidence="2">2.7.13.3</ecNumber>
    </recommendedName>
</protein>
<gene>
    <name evidence="9" type="ORF">SAMN05444143_11252</name>
</gene>
<evidence type="ECO:0000256" key="4">
    <source>
        <dbReference type="ARBA" id="ARBA00022777"/>
    </source>
</evidence>
<evidence type="ECO:0000256" key="7">
    <source>
        <dbReference type="SAM" id="Phobius"/>
    </source>
</evidence>
<keyword evidence="3" id="KW-0808">Transferase</keyword>
<dbReference type="InterPro" id="IPR005467">
    <property type="entry name" value="His_kinase_dom"/>
</dbReference>
<keyword evidence="10" id="KW-1185">Reference proteome</keyword>
<dbReference type="SUPFAM" id="SSF55874">
    <property type="entry name" value="ATPase domain of HSP90 chaperone/DNA topoisomerase II/histidine kinase"/>
    <property type="match status" value="1"/>
</dbReference>
<dbReference type="eggNOG" id="COG4585">
    <property type="taxonomic scope" value="Bacteria"/>
</dbReference>
<dbReference type="EC" id="2.7.13.3" evidence="2"/>
<dbReference type="PROSITE" id="PS50109">
    <property type="entry name" value="HIS_KIN"/>
    <property type="match status" value="1"/>
</dbReference>
<dbReference type="InterPro" id="IPR003594">
    <property type="entry name" value="HATPase_dom"/>
</dbReference>
<dbReference type="SMART" id="SM00387">
    <property type="entry name" value="HATPase_c"/>
    <property type="match status" value="1"/>
</dbReference>
<evidence type="ECO:0000256" key="6">
    <source>
        <dbReference type="SAM" id="Coils"/>
    </source>
</evidence>
<sequence>MKFLKQPLSSLFALLFLWLLTLSFSHAQEKKLSRHEIQSLSREAVNNMHNELYEKSLIQARTALRHAILLRDDAVIAQIYNIIGGNFDGLLEYEKALFYYNKGLFFANRTKETELKNFLHNNLGNIYFFDKKNFKKGVYHYNKSLGYSTLTKDTVKMVFTKINITWAFFDIEKYKEGYRYLAFVNTHFKKYGDPALSTVLHMLNGMYFKFKKQPEKATTHFTKAIKTGIENQEKSDLSYTYLEYSRFLNQIGKHQEAYRNLEKYNQLTEEINSEDKIKKANLAGINLELDEYKREIDKIAVTYKNKETIWKEEQSRNKKIVLVIVTLSILILIIFYFLAINEKLKQKNKLKELQNQNQQNLINATIDGQESERRKIAAFLHDNISALLSSAGMHINVFSSKNEEQSDEILKTKYILEEAHHKVRDLSHELMPALLVRFGLMYALDDLCEKNSNSQIQFEFIHDLEMSTRFEEAFEMKLYFIISELLNNILKHSKASHAKLHVALINNQLHILVKDNGKGFNENSSSIEGFGINRIKARIHSMHGEIYIVSDNENGSSIELIVPVIA</sequence>
<dbReference type="InterPro" id="IPR050482">
    <property type="entry name" value="Sensor_HK_TwoCompSys"/>
</dbReference>
<dbReference type="eggNOG" id="COG0457">
    <property type="taxonomic scope" value="Bacteria"/>
</dbReference>
<feature type="coiled-coil region" evidence="6">
    <location>
        <begin position="254"/>
        <end position="302"/>
    </location>
</feature>
<keyword evidence="7" id="KW-0472">Membrane</keyword>
<dbReference type="PANTHER" id="PTHR24421">
    <property type="entry name" value="NITRATE/NITRITE SENSOR PROTEIN NARX-RELATED"/>
    <property type="match status" value="1"/>
</dbReference>
<dbReference type="GO" id="GO:0004673">
    <property type="term" value="F:protein histidine kinase activity"/>
    <property type="evidence" value="ECO:0007669"/>
    <property type="project" value="UniProtKB-EC"/>
</dbReference>
<accession>A0A1I4YNY7</accession>
<dbReference type="GO" id="GO:0000160">
    <property type="term" value="P:phosphorelay signal transduction system"/>
    <property type="evidence" value="ECO:0007669"/>
    <property type="project" value="UniProtKB-KW"/>
</dbReference>
<evidence type="ECO:0000313" key="10">
    <source>
        <dbReference type="Proteomes" id="UP000182961"/>
    </source>
</evidence>
<dbReference type="Gene3D" id="1.25.40.10">
    <property type="entry name" value="Tetratricopeptide repeat domain"/>
    <property type="match status" value="2"/>
</dbReference>
<dbReference type="PANTHER" id="PTHR24421:SF10">
    <property type="entry name" value="NITRATE_NITRITE SENSOR PROTEIN NARQ"/>
    <property type="match status" value="1"/>
</dbReference>
<comment type="catalytic activity">
    <reaction evidence="1">
        <text>ATP + protein L-histidine = ADP + protein N-phospho-L-histidine.</text>
        <dbReference type="EC" id="2.7.13.3"/>
    </reaction>
</comment>